<dbReference type="Gene3D" id="1.10.4080.10">
    <property type="entry name" value="ADP-ribosylation/Crystallin J1"/>
    <property type="match status" value="1"/>
</dbReference>
<keyword evidence="3" id="KW-0460">Magnesium</keyword>
<dbReference type="SUPFAM" id="SSF101478">
    <property type="entry name" value="ADP-ribosylglycohydrolase"/>
    <property type="match status" value="1"/>
</dbReference>
<gene>
    <name evidence="4" type="ORF">HMPREF9473_04798</name>
</gene>
<dbReference type="GO" id="GO:0046872">
    <property type="term" value="F:metal ion binding"/>
    <property type="evidence" value="ECO:0007669"/>
    <property type="project" value="UniProtKB-KW"/>
</dbReference>
<dbReference type="PATRIC" id="fig|742737.3.peg.4786"/>
<sequence length="345" mass="36417">MNRDNILGCLLGGAVGDAMGAATEVRTMEQIKEQFGGYVREFFTPPEDTFAHGCKRGQITDDFSIAYMNCVEIVNNHGIIDEETAKKALLKWYEVPEFKRFAGPTTKAAVQALAGETPVDTGQETFIPAVDNGKGTNGAAMKAAPIALFGGDDVELAIRNTVKLCGVTHNNNIALSGACAIAAATAQALHEGTTLNEIIDAGVYGAAQGDQLGRASGKTICGPSIEKRIKKAVELGILAKDMEEALTLIEDYIGSGLMAAEAVPAVFGLIAASKGDLLEALFAGVNIGDDTDTVATMIGGIMGAYRGASSFPDEYLTVIKENNRIDIEGLAEQIEELWKGEQEHV</sequence>
<feature type="binding site" evidence="3">
    <location>
        <position position="292"/>
    </location>
    <ligand>
        <name>Mg(2+)</name>
        <dbReference type="ChEBI" id="CHEBI:18420"/>
        <label>1</label>
    </ligand>
</feature>
<name>G5IMS0_9FIRM</name>
<proteinExistence type="inferred from homology"/>
<feature type="binding site" evidence="3">
    <location>
        <position position="62"/>
    </location>
    <ligand>
        <name>Mg(2+)</name>
        <dbReference type="ChEBI" id="CHEBI:18420"/>
        <label>1</label>
    </ligand>
</feature>
<dbReference type="PANTHER" id="PTHR16222:SF24">
    <property type="entry name" value="ADP-RIBOSYLHYDROLASE ARH3"/>
    <property type="match status" value="1"/>
</dbReference>
<dbReference type="AlphaFoldDB" id="G5IMS0"/>
<evidence type="ECO:0000256" key="1">
    <source>
        <dbReference type="ARBA" id="ARBA00010702"/>
    </source>
</evidence>
<keyword evidence="3" id="KW-0479">Metal-binding</keyword>
<evidence type="ECO:0000313" key="4">
    <source>
        <dbReference type="EMBL" id="EHI57689.1"/>
    </source>
</evidence>
<evidence type="ECO:0000256" key="3">
    <source>
        <dbReference type="PIRSR" id="PIRSR605502-1"/>
    </source>
</evidence>
<feature type="binding site" evidence="3">
    <location>
        <position position="290"/>
    </location>
    <ligand>
        <name>Mg(2+)</name>
        <dbReference type="ChEBI" id="CHEBI:18420"/>
        <label>1</label>
    </ligand>
</feature>
<protein>
    <recommendedName>
        <fullName evidence="6">ADP-ribosylglycohydrolase</fullName>
    </recommendedName>
</protein>
<comment type="similarity">
    <text evidence="1">Belongs to the ADP-ribosylglycohydrolase family.</text>
</comment>
<keyword evidence="2" id="KW-0378">Hydrolase</keyword>
<dbReference type="HOGENOM" id="CLU_024566_3_0_9"/>
<evidence type="ECO:0008006" key="6">
    <source>
        <dbReference type="Google" id="ProtNLM"/>
    </source>
</evidence>
<dbReference type="PANTHER" id="PTHR16222">
    <property type="entry name" value="ADP-RIBOSYLGLYCOHYDROLASE"/>
    <property type="match status" value="1"/>
</dbReference>
<accession>G5IMS0</accession>
<dbReference type="GO" id="GO:0016787">
    <property type="term" value="F:hydrolase activity"/>
    <property type="evidence" value="ECO:0007669"/>
    <property type="project" value="UniProtKB-KW"/>
</dbReference>
<dbReference type="Proteomes" id="UP000005384">
    <property type="component" value="Unassembled WGS sequence"/>
</dbReference>
<dbReference type="InterPro" id="IPR036705">
    <property type="entry name" value="Ribosyl_crysJ1_sf"/>
</dbReference>
<feature type="binding site" evidence="3">
    <location>
        <position position="61"/>
    </location>
    <ligand>
        <name>Mg(2+)</name>
        <dbReference type="ChEBI" id="CHEBI:18420"/>
        <label>1</label>
    </ligand>
</feature>
<comment type="caution">
    <text evidence="4">The sequence shown here is derived from an EMBL/GenBank/DDBJ whole genome shotgun (WGS) entry which is preliminary data.</text>
</comment>
<dbReference type="RefSeq" id="WP_006782786.1">
    <property type="nucleotide sequence ID" value="NZ_CP040506.1"/>
</dbReference>
<dbReference type="Pfam" id="PF03747">
    <property type="entry name" value="ADP_ribosyl_GH"/>
    <property type="match status" value="1"/>
</dbReference>
<dbReference type="OrthoDB" id="9798107at2"/>
<evidence type="ECO:0000256" key="2">
    <source>
        <dbReference type="ARBA" id="ARBA00022801"/>
    </source>
</evidence>
<comment type="cofactor">
    <cofactor evidence="3">
        <name>Mg(2+)</name>
        <dbReference type="ChEBI" id="CHEBI:18420"/>
    </cofactor>
    <text evidence="3">Binds 2 magnesium ions per subunit.</text>
</comment>
<dbReference type="InterPro" id="IPR005502">
    <property type="entry name" value="Ribosyl_crysJ1"/>
</dbReference>
<reference evidence="4 5" key="1">
    <citation type="submission" date="2011-08" db="EMBL/GenBank/DDBJ databases">
        <title>The Genome Sequence of Clostridium hathewayi WAL-18680.</title>
        <authorList>
            <consortium name="The Broad Institute Genome Sequencing Platform"/>
            <person name="Earl A."/>
            <person name="Ward D."/>
            <person name="Feldgarden M."/>
            <person name="Gevers D."/>
            <person name="Finegold S.M."/>
            <person name="Summanen P.H."/>
            <person name="Molitoris D.R."/>
            <person name="Song M."/>
            <person name="Daigneault M."/>
            <person name="Allen-Vercoe E."/>
            <person name="Young S.K."/>
            <person name="Zeng Q."/>
            <person name="Gargeya S."/>
            <person name="Fitzgerald M."/>
            <person name="Haas B."/>
            <person name="Abouelleil A."/>
            <person name="Alvarado L."/>
            <person name="Arachchi H.M."/>
            <person name="Berlin A."/>
            <person name="Brown A."/>
            <person name="Chapman S.B."/>
            <person name="Chen Z."/>
            <person name="Dunbar C."/>
            <person name="Freedman E."/>
            <person name="Gearin G."/>
            <person name="Gellesch M."/>
            <person name="Goldberg J."/>
            <person name="Griggs A."/>
            <person name="Gujja S."/>
            <person name="Heiman D."/>
            <person name="Howarth C."/>
            <person name="Larson L."/>
            <person name="Lui A."/>
            <person name="MacDonald P.J.P."/>
            <person name="Montmayeur A."/>
            <person name="Murphy C."/>
            <person name="Neiman D."/>
            <person name="Pearson M."/>
            <person name="Priest M."/>
            <person name="Roberts A."/>
            <person name="Saif S."/>
            <person name="Shea T."/>
            <person name="Shenoy N."/>
            <person name="Sisk P."/>
            <person name="Stolte C."/>
            <person name="Sykes S."/>
            <person name="Wortman J."/>
            <person name="Nusbaum C."/>
            <person name="Birren B."/>
        </authorList>
    </citation>
    <scope>NUCLEOTIDE SEQUENCE [LARGE SCALE GENOMIC DNA]</scope>
    <source>
        <strain evidence="4 5">WAL-18680</strain>
    </source>
</reference>
<dbReference type="InterPro" id="IPR050792">
    <property type="entry name" value="ADP-ribosylglycohydrolase"/>
</dbReference>
<keyword evidence="5" id="KW-1185">Reference proteome</keyword>
<dbReference type="EMBL" id="ADLN01000120">
    <property type="protein sequence ID" value="EHI57689.1"/>
    <property type="molecule type" value="Genomic_DNA"/>
</dbReference>
<organism evidence="4 5">
    <name type="scientific">Hungatella hathewayi WAL-18680</name>
    <dbReference type="NCBI Taxonomy" id="742737"/>
    <lineage>
        <taxon>Bacteria</taxon>
        <taxon>Bacillati</taxon>
        <taxon>Bacillota</taxon>
        <taxon>Clostridia</taxon>
        <taxon>Lachnospirales</taxon>
        <taxon>Lachnospiraceae</taxon>
        <taxon>Hungatella</taxon>
    </lineage>
</organism>
<feature type="binding site" evidence="3">
    <location>
        <position position="293"/>
    </location>
    <ligand>
        <name>Mg(2+)</name>
        <dbReference type="ChEBI" id="CHEBI:18420"/>
        <label>1</label>
    </ligand>
</feature>
<feature type="binding site" evidence="3">
    <location>
        <position position="60"/>
    </location>
    <ligand>
        <name>Mg(2+)</name>
        <dbReference type="ChEBI" id="CHEBI:18420"/>
        <label>1</label>
    </ligand>
</feature>
<evidence type="ECO:0000313" key="5">
    <source>
        <dbReference type="Proteomes" id="UP000005384"/>
    </source>
</evidence>